<evidence type="ECO:0000256" key="7">
    <source>
        <dbReference type="RuleBase" id="RU365095"/>
    </source>
</evidence>
<evidence type="ECO:0000313" key="10">
    <source>
        <dbReference type="Proteomes" id="UP000005317"/>
    </source>
</evidence>
<sequence>MMLPVDTEVLASPEAVAQRACDLIMAAAQAAIRERGVFRLVMAGGGTPKQAYALLAQTPQDWDKWELYWGDERCLPVDDPERNSQLTLPTPHRYPIPAELGAEAAAQAYVQTIVDKLPFDLVMLGMGEDGHTASLFPGDEGLGVYGIRPSLSPLTIAVHNAPKPPPDRVSLTEIALQNCHQQLVLVTGAGKTEAMSAWQAGADLPIARVVRADACLLLDAAVGIQDLNGQNTASFDH</sequence>
<dbReference type="GO" id="GO:0006098">
    <property type="term" value="P:pentose-phosphate shunt"/>
    <property type="evidence" value="ECO:0007669"/>
    <property type="project" value="UniProtKB-UniPathway"/>
</dbReference>
<comment type="function">
    <text evidence="2 7">Hydrolysis of 6-phosphogluconolactone to 6-phosphogluconate.</text>
</comment>
<evidence type="ECO:0000256" key="3">
    <source>
        <dbReference type="ARBA" id="ARBA00004961"/>
    </source>
</evidence>
<dbReference type="EC" id="3.1.1.31" evidence="5 7"/>
<comment type="catalytic activity">
    <reaction evidence="1 7">
        <text>6-phospho-D-glucono-1,5-lactone + H2O = 6-phospho-D-gluconate + H(+)</text>
        <dbReference type="Rhea" id="RHEA:12556"/>
        <dbReference type="ChEBI" id="CHEBI:15377"/>
        <dbReference type="ChEBI" id="CHEBI:15378"/>
        <dbReference type="ChEBI" id="CHEBI:57955"/>
        <dbReference type="ChEBI" id="CHEBI:58759"/>
        <dbReference type="EC" id="3.1.1.31"/>
    </reaction>
</comment>
<dbReference type="Proteomes" id="UP000005317">
    <property type="component" value="Unassembled WGS sequence"/>
</dbReference>
<dbReference type="InterPro" id="IPR006148">
    <property type="entry name" value="Glc/Gal-6P_isomerase"/>
</dbReference>
<dbReference type="EMBL" id="JH651384">
    <property type="protein sequence ID" value="EIJ36777.1"/>
    <property type="molecule type" value="Genomic_DNA"/>
</dbReference>
<keyword evidence="10" id="KW-1185">Reference proteome</keyword>
<dbReference type="PANTHER" id="PTHR11054">
    <property type="entry name" value="6-PHOSPHOGLUCONOLACTONASE"/>
    <property type="match status" value="1"/>
</dbReference>
<organism evidence="9 10">
    <name type="scientific">Thiothrix nivea (strain ATCC 35100 / DSM 5205 / JP2)</name>
    <dbReference type="NCBI Taxonomy" id="870187"/>
    <lineage>
        <taxon>Bacteria</taxon>
        <taxon>Pseudomonadati</taxon>
        <taxon>Pseudomonadota</taxon>
        <taxon>Gammaproteobacteria</taxon>
        <taxon>Thiotrichales</taxon>
        <taxon>Thiotrichaceae</taxon>
        <taxon>Thiothrix</taxon>
    </lineage>
</organism>
<evidence type="ECO:0000256" key="2">
    <source>
        <dbReference type="ARBA" id="ARBA00002681"/>
    </source>
</evidence>
<evidence type="ECO:0000313" key="9">
    <source>
        <dbReference type="EMBL" id="EIJ36777.1"/>
    </source>
</evidence>
<evidence type="ECO:0000256" key="5">
    <source>
        <dbReference type="ARBA" id="ARBA00013198"/>
    </source>
</evidence>
<reference evidence="10" key="1">
    <citation type="journal article" date="2011" name="Stand. Genomic Sci.">
        <title>Genome sequence of the filamentous, gliding Thiothrix nivea neotype strain (JP2(T)).</title>
        <authorList>
            <person name="Lapidus A."/>
            <person name="Nolan M."/>
            <person name="Lucas S."/>
            <person name="Glavina Del Rio T."/>
            <person name="Tice H."/>
            <person name="Cheng J.F."/>
            <person name="Tapia R."/>
            <person name="Han C."/>
            <person name="Goodwin L."/>
            <person name="Pitluck S."/>
            <person name="Liolios K."/>
            <person name="Pagani I."/>
            <person name="Ivanova N."/>
            <person name="Huntemann M."/>
            <person name="Mavromatis K."/>
            <person name="Mikhailova N."/>
            <person name="Pati A."/>
            <person name="Chen A."/>
            <person name="Palaniappan K."/>
            <person name="Land M."/>
            <person name="Brambilla E.M."/>
            <person name="Rohde M."/>
            <person name="Abt B."/>
            <person name="Verbarg S."/>
            <person name="Goker M."/>
            <person name="Bristow J."/>
            <person name="Eisen J.A."/>
            <person name="Markowitz V."/>
            <person name="Hugenholtz P."/>
            <person name="Kyrpides N.C."/>
            <person name="Klenk H.P."/>
            <person name="Woyke T."/>
        </authorList>
    </citation>
    <scope>NUCLEOTIDE SEQUENCE [LARGE SCALE GENOMIC DNA]</scope>
    <source>
        <strain evidence="10">ATCC 35100 / DSM 5205 / JP2</strain>
    </source>
</reference>
<dbReference type="AlphaFoldDB" id="A0A656HJX5"/>
<proteinExistence type="inferred from homology"/>
<accession>A0A656HJX5</accession>
<dbReference type="PANTHER" id="PTHR11054:SF0">
    <property type="entry name" value="6-PHOSPHOGLUCONOLACTONASE"/>
    <property type="match status" value="1"/>
</dbReference>
<keyword evidence="7 9" id="KW-0378">Hydrolase</keyword>
<feature type="domain" description="Glucosamine/galactosamine-6-phosphate isomerase" evidence="8">
    <location>
        <begin position="12"/>
        <end position="211"/>
    </location>
</feature>
<name>A0A656HJX5_THINJ</name>
<dbReference type="Pfam" id="PF01182">
    <property type="entry name" value="Glucosamine_iso"/>
    <property type="match status" value="1"/>
</dbReference>
<dbReference type="Gene3D" id="3.40.50.1360">
    <property type="match status" value="1"/>
</dbReference>
<dbReference type="SUPFAM" id="SSF100950">
    <property type="entry name" value="NagB/RpiA/CoA transferase-like"/>
    <property type="match status" value="1"/>
</dbReference>
<dbReference type="GO" id="GO:0005975">
    <property type="term" value="P:carbohydrate metabolic process"/>
    <property type="evidence" value="ECO:0007669"/>
    <property type="project" value="UniProtKB-UniRule"/>
</dbReference>
<evidence type="ECO:0000256" key="4">
    <source>
        <dbReference type="ARBA" id="ARBA00010662"/>
    </source>
</evidence>
<dbReference type="NCBIfam" id="TIGR01198">
    <property type="entry name" value="pgl"/>
    <property type="match status" value="1"/>
</dbReference>
<dbReference type="InterPro" id="IPR039104">
    <property type="entry name" value="6PGL"/>
</dbReference>
<dbReference type="InterPro" id="IPR037171">
    <property type="entry name" value="NagB/RpiA_transferase-like"/>
</dbReference>
<evidence type="ECO:0000259" key="8">
    <source>
        <dbReference type="Pfam" id="PF01182"/>
    </source>
</evidence>
<dbReference type="CDD" id="cd01400">
    <property type="entry name" value="6PGL"/>
    <property type="match status" value="1"/>
</dbReference>
<comment type="pathway">
    <text evidence="3 7">Carbohydrate degradation; pentose phosphate pathway; D-ribulose 5-phosphate from D-glucose 6-phosphate (oxidative stage): step 2/3.</text>
</comment>
<comment type="similarity">
    <text evidence="4 7">Belongs to the glucosamine/galactosamine-6-phosphate isomerase family. 6-phosphogluconolactonase subfamily.</text>
</comment>
<evidence type="ECO:0000256" key="6">
    <source>
        <dbReference type="ARBA" id="ARBA00020337"/>
    </source>
</evidence>
<gene>
    <name evidence="7" type="primary">pgl</name>
    <name evidence="9" type="ORF">Thini_4295</name>
</gene>
<evidence type="ECO:0000256" key="1">
    <source>
        <dbReference type="ARBA" id="ARBA00000832"/>
    </source>
</evidence>
<dbReference type="GO" id="GO:0017057">
    <property type="term" value="F:6-phosphogluconolactonase activity"/>
    <property type="evidence" value="ECO:0007669"/>
    <property type="project" value="UniProtKB-UniRule"/>
</dbReference>
<dbReference type="InterPro" id="IPR005900">
    <property type="entry name" value="6-phosphogluconolactonase_DevB"/>
</dbReference>
<dbReference type="UniPathway" id="UPA00115">
    <property type="reaction ID" value="UER00409"/>
</dbReference>
<dbReference type="RefSeq" id="WP_002710645.1">
    <property type="nucleotide sequence ID" value="NZ_JH651384.1"/>
</dbReference>
<protein>
    <recommendedName>
        <fullName evidence="6 7">6-phosphogluconolactonase</fullName>
        <shortName evidence="7">6PGL</shortName>
        <ecNumber evidence="5 7">3.1.1.31</ecNumber>
    </recommendedName>
</protein>